<accession>A0A974WG51</accession>
<dbReference type="Proteomes" id="UP000662783">
    <property type="component" value="Chromosome"/>
</dbReference>
<dbReference type="RefSeq" id="WP_205720938.1">
    <property type="nucleotide sequence ID" value="NZ_CP070608.1"/>
</dbReference>
<keyword evidence="2" id="KW-1185">Reference proteome</keyword>
<dbReference type="AlphaFoldDB" id="A0A974WG51"/>
<proteinExistence type="predicted"/>
<protein>
    <submittedName>
        <fullName evidence="1">Uncharacterized protein</fullName>
    </submittedName>
</protein>
<sequence>MDQFDLIKGVFEPEEAKEILLYLIDGKIQFHQNRIFSDKIRFGTENKASVARIAELENTREQILKLIAEDNLLIHSQINIEKIAKQEVA</sequence>
<evidence type="ECO:0000313" key="2">
    <source>
        <dbReference type="Proteomes" id="UP000662783"/>
    </source>
</evidence>
<name>A0A974WG51_9BACT</name>
<organism evidence="1 2">
    <name type="scientific">Fulvivirga lutea</name>
    <dbReference type="NCBI Taxonomy" id="2810512"/>
    <lineage>
        <taxon>Bacteria</taxon>
        <taxon>Pseudomonadati</taxon>
        <taxon>Bacteroidota</taxon>
        <taxon>Cytophagia</taxon>
        <taxon>Cytophagales</taxon>
        <taxon>Fulvivirgaceae</taxon>
        <taxon>Fulvivirga</taxon>
    </lineage>
</organism>
<dbReference type="EMBL" id="CP070608">
    <property type="protein sequence ID" value="QSE96422.1"/>
    <property type="molecule type" value="Genomic_DNA"/>
</dbReference>
<evidence type="ECO:0000313" key="1">
    <source>
        <dbReference type="EMBL" id="QSE96422.1"/>
    </source>
</evidence>
<reference evidence="1" key="1">
    <citation type="submission" date="2021-02" db="EMBL/GenBank/DDBJ databases">
        <title>Fulvivirga sp. S481 isolated from sea water.</title>
        <authorList>
            <person name="Bae S.S."/>
            <person name="Baek K."/>
        </authorList>
    </citation>
    <scope>NUCLEOTIDE SEQUENCE</scope>
    <source>
        <strain evidence="1">S481</strain>
    </source>
</reference>
<dbReference type="KEGG" id="fuv:JR347_12490"/>
<gene>
    <name evidence="1" type="ORF">JR347_12490</name>
</gene>